<keyword evidence="4" id="KW-1185">Reference proteome</keyword>
<feature type="domain" description="HTH LytTR-type" evidence="2">
    <location>
        <begin position="157"/>
        <end position="245"/>
    </location>
</feature>
<feature type="transmembrane region" description="Helical" evidence="1">
    <location>
        <begin position="44"/>
        <end position="62"/>
    </location>
</feature>
<protein>
    <submittedName>
        <fullName evidence="3">LytTR family transcriptional regulator</fullName>
    </submittedName>
</protein>
<dbReference type="GO" id="GO:0003677">
    <property type="term" value="F:DNA binding"/>
    <property type="evidence" value="ECO:0007669"/>
    <property type="project" value="InterPro"/>
</dbReference>
<dbReference type="STRING" id="981384.GCA_000192475_01560"/>
<organism evidence="3 4">
    <name type="scientific">Ruegeria conchae</name>
    <dbReference type="NCBI Taxonomy" id="981384"/>
    <lineage>
        <taxon>Bacteria</taxon>
        <taxon>Pseudomonadati</taxon>
        <taxon>Pseudomonadota</taxon>
        <taxon>Alphaproteobacteria</taxon>
        <taxon>Rhodobacterales</taxon>
        <taxon>Roseobacteraceae</taxon>
        <taxon>Ruegeria</taxon>
    </lineage>
</organism>
<name>A0A497ZTZ8_9RHOB</name>
<accession>A0A497ZTZ8</accession>
<dbReference type="PROSITE" id="PS50930">
    <property type="entry name" value="HTH_LYTTR"/>
    <property type="match status" value="1"/>
</dbReference>
<dbReference type="Proteomes" id="UP000271700">
    <property type="component" value="Unassembled WGS sequence"/>
</dbReference>
<proteinExistence type="predicted"/>
<keyword evidence="1" id="KW-0472">Membrane</keyword>
<dbReference type="AlphaFoldDB" id="A0A497ZTZ8"/>
<dbReference type="EMBL" id="RCCT01000001">
    <property type="protein sequence ID" value="RLK11437.1"/>
    <property type="molecule type" value="Genomic_DNA"/>
</dbReference>
<feature type="transmembrane region" description="Helical" evidence="1">
    <location>
        <begin position="82"/>
        <end position="103"/>
    </location>
</feature>
<dbReference type="Gene3D" id="2.40.50.1020">
    <property type="entry name" value="LytTr DNA-binding domain"/>
    <property type="match status" value="1"/>
</dbReference>
<evidence type="ECO:0000313" key="4">
    <source>
        <dbReference type="Proteomes" id="UP000271700"/>
    </source>
</evidence>
<evidence type="ECO:0000256" key="1">
    <source>
        <dbReference type="SAM" id="Phobius"/>
    </source>
</evidence>
<keyword evidence="1" id="KW-1133">Transmembrane helix</keyword>
<dbReference type="Pfam" id="PF04397">
    <property type="entry name" value="LytTR"/>
    <property type="match status" value="1"/>
</dbReference>
<dbReference type="OrthoDB" id="7028951at2"/>
<dbReference type="SMART" id="SM00850">
    <property type="entry name" value="LytTR"/>
    <property type="match status" value="1"/>
</dbReference>
<gene>
    <name evidence="3" type="ORF">CLV75_1439</name>
</gene>
<sequence>MKSKLSPIISFCSLQRVVAGLVFVPLLAYSFAPFRDMTLSYSQRLLFWTGVMLLALVATWAAGQLVRTKLSLSGSLFRDFAFAALILLLFAPSLWFLTWILFSLNGRMAPDLLKVVPYGLLFATGLLLVRQWGDPDEAVEAPRPRLYHRLPTGFEGEIYRLTVRDHSVDVVTSEGTFTIRSRFTDAIAEMEPVPGHCTHRSHWVVDSTIVGVKKEAGKTYLRLRNGDHVPVSRKYKQHLVDDGLL</sequence>
<dbReference type="InterPro" id="IPR007492">
    <property type="entry name" value="LytTR_DNA-bd_dom"/>
</dbReference>
<evidence type="ECO:0000259" key="2">
    <source>
        <dbReference type="PROSITE" id="PS50930"/>
    </source>
</evidence>
<evidence type="ECO:0000313" key="3">
    <source>
        <dbReference type="EMBL" id="RLK11437.1"/>
    </source>
</evidence>
<keyword evidence="1" id="KW-0812">Transmembrane</keyword>
<comment type="caution">
    <text evidence="3">The sequence shown here is derived from an EMBL/GenBank/DDBJ whole genome shotgun (WGS) entry which is preliminary data.</text>
</comment>
<reference evidence="3 4" key="1">
    <citation type="submission" date="2018-10" db="EMBL/GenBank/DDBJ databases">
        <title>Genomic Encyclopedia of Archaeal and Bacterial Type Strains, Phase II (KMG-II): from individual species to whole genera.</title>
        <authorList>
            <person name="Goeker M."/>
        </authorList>
    </citation>
    <scope>NUCLEOTIDE SEQUENCE [LARGE SCALE GENOMIC DNA]</scope>
    <source>
        <strain evidence="3 4">DSM 29317</strain>
    </source>
</reference>
<feature type="transmembrane region" description="Helical" evidence="1">
    <location>
        <begin position="6"/>
        <end position="32"/>
    </location>
</feature>